<feature type="domain" description="Fatty acid desaturase" evidence="14">
    <location>
        <begin position="97"/>
        <end position="274"/>
    </location>
</feature>
<proteinExistence type="inferred from homology"/>
<accession>A0ABY6Q9M8</accession>
<keyword evidence="8" id="KW-0408">Iron</keyword>
<evidence type="ECO:0000256" key="4">
    <source>
        <dbReference type="ARBA" id="ARBA00022692"/>
    </source>
</evidence>
<organism evidence="15 16">
    <name type="scientific">Candidatus Paraluminiphilus aquimaris</name>
    <dbReference type="NCBI Taxonomy" id="2518994"/>
    <lineage>
        <taxon>Bacteria</taxon>
        <taxon>Pseudomonadati</taxon>
        <taxon>Pseudomonadota</taxon>
        <taxon>Gammaproteobacteria</taxon>
        <taxon>Cellvibrionales</taxon>
        <taxon>Halieaceae</taxon>
        <taxon>Candidatus Paraluminiphilus</taxon>
    </lineage>
</organism>
<keyword evidence="4 13" id="KW-0812">Transmembrane</keyword>
<keyword evidence="10 13" id="KW-0472">Membrane</keyword>
<evidence type="ECO:0000256" key="10">
    <source>
        <dbReference type="ARBA" id="ARBA00023136"/>
    </source>
</evidence>
<comment type="subcellular location">
    <subcellularLocation>
        <location evidence="1">Membrane</location>
        <topology evidence="1">Multi-pass membrane protein</topology>
    </subcellularLocation>
</comment>
<name>A0ABY6Q9M8_9GAMM</name>
<evidence type="ECO:0000256" key="6">
    <source>
        <dbReference type="ARBA" id="ARBA00022989"/>
    </source>
</evidence>
<evidence type="ECO:0000256" key="3">
    <source>
        <dbReference type="ARBA" id="ARBA00022516"/>
    </source>
</evidence>
<dbReference type="PANTHER" id="PTHR11351:SF31">
    <property type="entry name" value="DESATURASE 1, ISOFORM A-RELATED"/>
    <property type="match status" value="1"/>
</dbReference>
<evidence type="ECO:0000256" key="13">
    <source>
        <dbReference type="SAM" id="Phobius"/>
    </source>
</evidence>
<keyword evidence="7" id="KW-0560">Oxidoreductase</keyword>
<gene>
    <name evidence="15" type="ORF">E0F26_11260</name>
</gene>
<keyword evidence="9" id="KW-0443">Lipid metabolism</keyword>
<sequence length="415" mass="46818">METKVTPELRDAPIYQTFGELFAKGFTLDTATWVFVLAIHVAAIGLGAWVGLAAPHEWASIALVWAAIHFVIGSMSTTVYSHRLITHSAAKTVSVPVHLFFCLFGQVLSVQGSVRRWSANHVLHHGVDRHGKKELDPYSATWFPDNLRNFLWSHTLTHLFNHPDSEEYTRAYKAKRHPIIVWQNRHYGALIAFWIFAVPLALGFFLGGLTGALSLLAGSLVGSVAVQHNTWTVNSVTHLWGWTKGLKSSAVNNFIWLGPMGEGNHHADHHDFPRDYRNGFGWSGWVLDPTRYVILALRALGLVRGLNHANRRDEAEIISARKLAKVDELKRLNNDAAALYAHLESTVIELRKEWLEAVSSWEALRSESKLMQRANESYKELAEEIRHTKALVKARKQAFLLAVERLNTQAFDYAR</sequence>
<dbReference type="Proteomes" id="UP001317963">
    <property type="component" value="Chromosome"/>
</dbReference>
<dbReference type="PANTHER" id="PTHR11351">
    <property type="entry name" value="ACYL-COA DESATURASE"/>
    <property type="match status" value="1"/>
</dbReference>
<dbReference type="InterPro" id="IPR015876">
    <property type="entry name" value="Acyl-CoA_DS"/>
</dbReference>
<evidence type="ECO:0000259" key="14">
    <source>
        <dbReference type="Pfam" id="PF00487"/>
    </source>
</evidence>
<keyword evidence="11" id="KW-0275">Fatty acid biosynthesis</keyword>
<reference evidence="15 16" key="1">
    <citation type="submission" date="2019-02" db="EMBL/GenBank/DDBJ databases">
        <title>Halieaceae_genomes.</title>
        <authorList>
            <person name="Li S.-H."/>
        </authorList>
    </citation>
    <scope>NUCLEOTIDE SEQUENCE [LARGE SCALE GENOMIC DNA]</scope>
    <source>
        <strain evidence="15 16">JH123</strain>
    </source>
</reference>
<keyword evidence="16" id="KW-1185">Reference proteome</keyword>
<evidence type="ECO:0000256" key="8">
    <source>
        <dbReference type="ARBA" id="ARBA00023004"/>
    </source>
</evidence>
<feature type="coiled-coil region" evidence="12">
    <location>
        <begin position="326"/>
        <end position="391"/>
    </location>
</feature>
<dbReference type="RefSeq" id="WP_279241759.1">
    <property type="nucleotide sequence ID" value="NZ_CP036501.1"/>
</dbReference>
<comment type="similarity">
    <text evidence="2">Belongs to the fatty acid desaturase type 2 family.</text>
</comment>
<evidence type="ECO:0000256" key="2">
    <source>
        <dbReference type="ARBA" id="ARBA00008749"/>
    </source>
</evidence>
<keyword evidence="3" id="KW-0444">Lipid biosynthesis</keyword>
<keyword evidence="12" id="KW-0175">Coiled coil</keyword>
<evidence type="ECO:0000313" key="16">
    <source>
        <dbReference type="Proteomes" id="UP001317963"/>
    </source>
</evidence>
<feature type="transmembrane region" description="Helical" evidence="13">
    <location>
        <begin position="31"/>
        <end position="52"/>
    </location>
</feature>
<feature type="transmembrane region" description="Helical" evidence="13">
    <location>
        <begin position="191"/>
        <end position="217"/>
    </location>
</feature>
<evidence type="ECO:0000256" key="11">
    <source>
        <dbReference type="ARBA" id="ARBA00023160"/>
    </source>
</evidence>
<dbReference type="EMBL" id="CP036501">
    <property type="protein sequence ID" value="UZP75275.1"/>
    <property type="molecule type" value="Genomic_DNA"/>
</dbReference>
<keyword evidence="5" id="KW-0276">Fatty acid metabolism</keyword>
<dbReference type="InterPro" id="IPR005804">
    <property type="entry name" value="FA_desaturase_dom"/>
</dbReference>
<feature type="transmembrane region" description="Helical" evidence="13">
    <location>
        <begin position="58"/>
        <end position="81"/>
    </location>
</feature>
<evidence type="ECO:0000313" key="15">
    <source>
        <dbReference type="EMBL" id="UZP75275.1"/>
    </source>
</evidence>
<evidence type="ECO:0000256" key="7">
    <source>
        <dbReference type="ARBA" id="ARBA00023002"/>
    </source>
</evidence>
<keyword evidence="6 13" id="KW-1133">Transmembrane helix</keyword>
<evidence type="ECO:0000256" key="5">
    <source>
        <dbReference type="ARBA" id="ARBA00022832"/>
    </source>
</evidence>
<evidence type="ECO:0000256" key="1">
    <source>
        <dbReference type="ARBA" id="ARBA00004141"/>
    </source>
</evidence>
<evidence type="ECO:0000256" key="9">
    <source>
        <dbReference type="ARBA" id="ARBA00023098"/>
    </source>
</evidence>
<dbReference type="Pfam" id="PF00487">
    <property type="entry name" value="FA_desaturase"/>
    <property type="match status" value="1"/>
</dbReference>
<protein>
    <recommendedName>
        <fullName evidence="14">Fatty acid desaturase domain-containing protein</fullName>
    </recommendedName>
</protein>
<evidence type="ECO:0000256" key="12">
    <source>
        <dbReference type="SAM" id="Coils"/>
    </source>
</evidence>
<dbReference type="PRINTS" id="PR00075">
    <property type="entry name" value="FACDDSATRASE"/>
</dbReference>